<protein>
    <submittedName>
        <fullName evidence="2">Uncharacterized protein</fullName>
    </submittedName>
</protein>
<dbReference type="EMBL" id="VCAZ01000066">
    <property type="protein sequence ID" value="TSO37121.1"/>
    <property type="molecule type" value="Genomic_DNA"/>
</dbReference>
<dbReference type="AlphaFoldDB" id="A0A556UEU5"/>
<dbReference type="Proteomes" id="UP000319801">
    <property type="component" value="Unassembled WGS sequence"/>
</dbReference>
<feature type="compositionally biased region" description="Polar residues" evidence="1">
    <location>
        <begin position="1"/>
        <end position="25"/>
    </location>
</feature>
<evidence type="ECO:0000256" key="1">
    <source>
        <dbReference type="SAM" id="MobiDB-lite"/>
    </source>
</evidence>
<accession>A0A556UEU5</accession>
<keyword evidence="3" id="KW-1185">Reference proteome</keyword>
<name>A0A556UEU5_BAGYA</name>
<organism evidence="2 3">
    <name type="scientific">Bagarius yarrelli</name>
    <name type="common">Goonch</name>
    <name type="synonym">Bagrus yarrelli</name>
    <dbReference type="NCBI Taxonomy" id="175774"/>
    <lineage>
        <taxon>Eukaryota</taxon>
        <taxon>Metazoa</taxon>
        <taxon>Chordata</taxon>
        <taxon>Craniata</taxon>
        <taxon>Vertebrata</taxon>
        <taxon>Euteleostomi</taxon>
        <taxon>Actinopterygii</taxon>
        <taxon>Neopterygii</taxon>
        <taxon>Teleostei</taxon>
        <taxon>Ostariophysi</taxon>
        <taxon>Siluriformes</taxon>
        <taxon>Sisoridae</taxon>
        <taxon>Sisorinae</taxon>
        <taxon>Bagarius</taxon>
    </lineage>
</organism>
<evidence type="ECO:0000313" key="2">
    <source>
        <dbReference type="EMBL" id="TSO37121.1"/>
    </source>
</evidence>
<reference evidence="2 3" key="1">
    <citation type="journal article" date="2019" name="Genome Biol. Evol.">
        <title>Whole-Genome Sequencing of the Giant Devil Catfish, Bagarius yarrelli.</title>
        <authorList>
            <person name="Jiang W."/>
            <person name="Lv Y."/>
            <person name="Cheng L."/>
            <person name="Yang K."/>
            <person name="Chao B."/>
            <person name="Wang X."/>
            <person name="Li Y."/>
            <person name="Pan X."/>
            <person name="You X."/>
            <person name="Zhang Y."/>
            <person name="Yang J."/>
            <person name="Li J."/>
            <person name="Zhang X."/>
            <person name="Liu S."/>
            <person name="Sun C."/>
            <person name="Yang J."/>
            <person name="Shi Q."/>
        </authorList>
    </citation>
    <scope>NUCLEOTIDE SEQUENCE [LARGE SCALE GENOMIC DNA]</scope>
    <source>
        <strain evidence="2">JWS20170419001</strain>
        <tissue evidence="2">Muscle</tissue>
    </source>
</reference>
<evidence type="ECO:0000313" key="3">
    <source>
        <dbReference type="Proteomes" id="UP000319801"/>
    </source>
</evidence>
<comment type="caution">
    <text evidence="2">The sequence shown here is derived from an EMBL/GenBank/DDBJ whole genome shotgun (WGS) entry which is preliminary data.</text>
</comment>
<feature type="region of interest" description="Disordered" evidence="1">
    <location>
        <begin position="1"/>
        <end position="41"/>
    </location>
</feature>
<proteinExistence type="predicted"/>
<sequence>MKHTQPVCSDSTRLSHTSQIKTDSQCFPRGKTAGRGADRHPWDTVTRGLAVQEREEDSDVIRKSHCCLYILPDGTAASVTTGVKINPVGRIMVT</sequence>
<gene>
    <name evidence="2" type="ORF">Baya_10088</name>
</gene>